<accession>X1EPC6</accession>
<dbReference type="PANTHER" id="PTHR33993">
    <property type="entry name" value="GLYOXALASE-RELATED"/>
    <property type="match status" value="1"/>
</dbReference>
<dbReference type="Gene3D" id="3.10.180.10">
    <property type="entry name" value="2,3-Dihydroxybiphenyl 1,2-Dioxygenase, domain 1"/>
    <property type="match status" value="1"/>
</dbReference>
<name>X1EPC6_9ZZZZ</name>
<dbReference type="InterPro" id="IPR004360">
    <property type="entry name" value="Glyas_Fos-R_dOase_dom"/>
</dbReference>
<evidence type="ECO:0000313" key="2">
    <source>
        <dbReference type="EMBL" id="GAH34437.1"/>
    </source>
</evidence>
<dbReference type="PROSITE" id="PS51819">
    <property type="entry name" value="VOC"/>
    <property type="match status" value="1"/>
</dbReference>
<dbReference type="PANTHER" id="PTHR33993:SF2">
    <property type="entry name" value="VOC DOMAIN-CONTAINING PROTEIN"/>
    <property type="match status" value="1"/>
</dbReference>
<dbReference type="EMBL" id="BARU01009244">
    <property type="protein sequence ID" value="GAH34437.1"/>
    <property type="molecule type" value="Genomic_DNA"/>
</dbReference>
<comment type="caution">
    <text evidence="2">The sequence shown here is derived from an EMBL/GenBank/DDBJ whole genome shotgun (WGS) entry which is preliminary data.</text>
</comment>
<dbReference type="AlphaFoldDB" id="X1EPC6"/>
<dbReference type="SUPFAM" id="SSF54593">
    <property type="entry name" value="Glyoxalase/Bleomycin resistance protein/Dihydroxybiphenyl dioxygenase"/>
    <property type="match status" value="1"/>
</dbReference>
<dbReference type="InterPro" id="IPR029068">
    <property type="entry name" value="Glyas_Bleomycin-R_OHBP_Dase"/>
</dbReference>
<gene>
    <name evidence="2" type="ORF">S03H2_17872</name>
</gene>
<organism evidence="2">
    <name type="scientific">marine sediment metagenome</name>
    <dbReference type="NCBI Taxonomy" id="412755"/>
    <lineage>
        <taxon>unclassified sequences</taxon>
        <taxon>metagenomes</taxon>
        <taxon>ecological metagenomes</taxon>
    </lineage>
</organism>
<dbReference type="InterPro" id="IPR052164">
    <property type="entry name" value="Anthracycline_SecMetBiosynth"/>
</dbReference>
<feature type="domain" description="VOC" evidence="1">
    <location>
        <begin position="6"/>
        <end position="120"/>
    </location>
</feature>
<sequence>MSLIPRLVHFEMNVKDIHKTIAFYEEVFGWRFQKWDGPMDYWLIMTGDEDEPGIDGGLGYAEKGFPKVVNTIDVENIDEVIKKIEINGGKIVSPKHAVPGVGWMAYFKDSEGVMSGVMQNDPYAK</sequence>
<evidence type="ECO:0000259" key="1">
    <source>
        <dbReference type="PROSITE" id="PS51819"/>
    </source>
</evidence>
<proteinExistence type="predicted"/>
<dbReference type="Pfam" id="PF00903">
    <property type="entry name" value="Glyoxalase"/>
    <property type="match status" value="1"/>
</dbReference>
<protein>
    <recommendedName>
        <fullName evidence="1">VOC domain-containing protein</fullName>
    </recommendedName>
</protein>
<reference evidence="2" key="1">
    <citation type="journal article" date="2014" name="Front. Microbiol.">
        <title>High frequency of phylogenetically diverse reductive dehalogenase-homologous genes in deep subseafloor sedimentary metagenomes.</title>
        <authorList>
            <person name="Kawai M."/>
            <person name="Futagami T."/>
            <person name="Toyoda A."/>
            <person name="Takaki Y."/>
            <person name="Nishi S."/>
            <person name="Hori S."/>
            <person name="Arai W."/>
            <person name="Tsubouchi T."/>
            <person name="Morono Y."/>
            <person name="Uchiyama I."/>
            <person name="Ito T."/>
            <person name="Fujiyama A."/>
            <person name="Inagaki F."/>
            <person name="Takami H."/>
        </authorList>
    </citation>
    <scope>NUCLEOTIDE SEQUENCE</scope>
    <source>
        <strain evidence="2">Expedition CK06-06</strain>
    </source>
</reference>
<dbReference type="CDD" id="cd07247">
    <property type="entry name" value="SgaA_N_like"/>
    <property type="match status" value="1"/>
</dbReference>
<dbReference type="InterPro" id="IPR037523">
    <property type="entry name" value="VOC_core"/>
</dbReference>